<evidence type="ECO:0000256" key="1">
    <source>
        <dbReference type="SAM" id="Phobius"/>
    </source>
</evidence>
<dbReference type="InParanoid" id="A0A1I4L1L8"/>
<evidence type="ECO:0000313" key="3">
    <source>
        <dbReference type="Proteomes" id="UP000199152"/>
    </source>
</evidence>
<dbReference type="PANTHER" id="PTHR28008">
    <property type="entry name" value="DOMAIN PROTEIN, PUTATIVE (AFU_ORTHOLOGUE AFUA_3G10980)-RELATED"/>
    <property type="match status" value="1"/>
</dbReference>
<keyword evidence="1" id="KW-0472">Membrane</keyword>
<dbReference type="STRING" id="504800.SAMN04488085_11990"/>
<dbReference type="OrthoDB" id="5194541at2"/>
<dbReference type="EMBL" id="FOSW01000019">
    <property type="protein sequence ID" value="SFL84766.1"/>
    <property type="molecule type" value="Genomic_DNA"/>
</dbReference>
<keyword evidence="1" id="KW-0812">Transmembrane</keyword>
<feature type="transmembrane region" description="Helical" evidence="1">
    <location>
        <begin position="99"/>
        <end position="117"/>
    </location>
</feature>
<accession>A0A1I4L1L8</accession>
<proteinExistence type="predicted"/>
<dbReference type="AlphaFoldDB" id="A0A1I4L1L8"/>
<evidence type="ECO:0000313" key="2">
    <source>
        <dbReference type="EMBL" id="SFL84766.1"/>
    </source>
</evidence>
<sequence>MSGSRPVLAVHGALSRGAFAVVVLVSLAVLFTPGSDIPSAAPGVDKIVHVALFASLAVTGLWAGIRTAVLVGLLVLYAAASEVVQALSALERSGSVADWAADVLGVIAGLLLWAGIARRT</sequence>
<gene>
    <name evidence="2" type="ORF">SAMN04488085_11990</name>
</gene>
<name>A0A1I4L1L8_9ACTN</name>
<feature type="transmembrane region" description="Helical" evidence="1">
    <location>
        <begin position="52"/>
        <end position="79"/>
    </location>
</feature>
<keyword evidence="3" id="KW-1185">Reference proteome</keyword>
<reference evidence="2 3" key="1">
    <citation type="submission" date="2016-10" db="EMBL/GenBank/DDBJ databases">
        <authorList>
            <person name="de Groot N.N."/>
        </authorList>
    </citation>
    <scope>NUCLEOTIDE SEQUENCE [LARGE SCALE GENOMIC DNA]</scope>
    <source>
        <strain evidence="2 3">DSM 45317</strain>
    </source>
</reference>
<feature type="transmembrane region" description="Helical" evidence="1">
    <location>
        <begin position="12"/>
        <end position="31"/>
    </location>
</feature>
<dbReference type="Proteomes" id="UP000199152">
    <property type="component" value="Unassembled WGS sequence"/>
</dbReference>
<protein>
    <submittedName>
        <fullName evidence="2">VanZ like family protein</fullName>
    </submittedName>
</protein>
<dbReference type="NCBIfam" id="NF037970">
    <property type="entry name" value="vanZ_1"/>
    <property type="match status" value="1"/>
</dbReference>
<dbReference type="PANTHER" id="PTHR28008:SF1">
    <property type="entry name" value="DOMAIN PROTEIN, PUTATIVE (AFU_ORTHOLOGUE AFUA_3G10980)-RELATED"/>
    <property type="match status" value="1"/>
</dbReference>
<organism evidence="2 3">
    <name type="scientific">Geodermatophilus ruber</name>
    <dbReference type="NCBI Taxonomy" id="504800"/>
    <lineage>
        <taxon>Bacteria</taxon>
        <taxon>Bacillati</taxon>
        <taxon>Actinomycetota</taxon>
        <taxon>Actinomycetes</taxon>
        <taxon>Geodermatophilales</taxon>
        <taxon>Geodermatophilaceae</taxon>
        <taxon>Geodermatophilus</taxon>
    </lineage>
</organism>
<keyword evidence="1" id="KW-1133">Transmembrane helix</keyword>
<dbReference type="RefSeq" id="WP_091329605.1">
    <property type="nucleotide sequence ID" value="NZ_FOSW01000019.1"/>
</dbReference>